<dbReference type="PANTHER" id="PTHR18934:SF213">
    <property type="entry name" value="3'-5' RNA HELICASE YTHDC2"/>
    <property type="match status" value="1"/>
</dbReference>
<dbReference type="SMART" id="SM00847">
    <property type="entry name" value="HA2"/>
    <property type="match status" value="1"/>
</dbReference>
<dbReference type="Proteomes" id="UP001652620">
    <property type="component" value="Unplaced"/>
</dbReference>
<dbReference type="RefSeq" id="XP_011204346.4">
    <property type="nucleotide sequence ID" value="XM_011206044.4"/>
</dbReference>
<keyword evidence="1" id="KW-0040">ANK repeat</keyword>
<dbReference type="SUPFAM" id="SSF52540">
    <property type="entry name" value="P-loop containing nucleoside triphosphate hydrolases"/>
    <property type="match status" value="2"/>
</dbReference>
<dbReference type="GO" id="GO:0003723">
    <property type="term" value="F:RNA binding"/>
    <property type="evidence" value="ECO:0007669"/>
    <property type="project" value="TreeGrafter"/>
</dbReference>
<dbReference type="AlphaFoldDB" id="A0A6I9V753"/>
<dbReference type="Pfam" id="PF07717">
    <property type="entry name" value="OB_NTP_bind"/>
    <property type="match status" value="1"/>
</dbReference>
<reference evidence="4" key="1">
    <citation type="submission" date="2025-08" db="UniProtKB">
        <authorList>
            <consortium name="RefSeq"/>
        </authorList>
    </citation>
    <scope>IDENTIFICATION</scope>
    <source>
        <tissue evidence="4">Adult</tissue>
    </source>
</reference>
<dbReference type="Gene3D" id="1.20.120.1080">
    <property type="match status" value="1"/>
</dbReference>
<organism evidence="3 4">
    <name type="scientific">Bactrocera dorsalis</name>
    <name type="common">Oriental fruit fly</name>
    <name type="synonym">Dacus dorsalis</name>
    <dbReference type="NCBI Taxonomy" id="27457"/>
    <lineage>
        <taxon>Eukaryota</taxon>
        <taxon>Metazoa</taxon>
        <taxon>Ecdysozoa</taxon>
        <taxon>Arthropoda</taxon>
        <taxon>Hexapoda</taxon>
        <taxon>Insecta</taxon>
        <taxon>Pterygota</taxon>
        <taxon>Neoptera</taxon>
        <taxon>Endopterygota</taxon>
        <taxon>Diptera</taxon>
        <taxon>Brachycera</taxon>
        <taxon>Muscomorpha</taxon>
        <taxon>Tephritoidea</taxon>
        <taxon>Tephritidae</taxon>
        <taxon>Bactrocera</taxon>
        <taxon>Bactrocera</taxon>
    </lineage>
</organism>
<dbReference type="KEGG" id="bdr:105226919"/>
<dbReference type="InterPro" id="IPR002110">
    <property type="entry name" value="Ankyrin_rpt"/>
</dbReference>
<dbReference type="PANTHER" id="PTHR18934">
    <property type="entry name" value="ATP-DEPENDENT RNA HELICASE"/>
    <property type="match status" value="1"/>
</dbReference>
<evidence type="ECO:0000256" key="1">
    <source>
        <dbReference type="PROSITE-ProRule" id="PRU00023"/>
    </source>
</evidence>
<dbReference type="InterPro" id="IPR036770">
    <property type="entry name" value="Ankyrin_rpt-contain_sf"/>
</dbReference>
<dbReference type="Pfam" id="PF21010">
    <property type="entry name" value="HA2_C"/>
    <property type="match status" value="1"/>
</dbReference>
<protein>
    <submittedName>
        <fullName evidence="4">Benign gonial cell neoplasm protein</fullName>
    </submittedName>
</protein>
<evidence type="ECO:0000313" key="3">
    <source>
        <dbReference type="Proteomes" id="UP001652620"/>
    </source>
</evidence>
<sequence length="1241" mass="142964">MIKNIVNQYIFEQLMHFKDGNRCCQKFSGTFRSAERTAFIEYAYKLGYNSRPFVNNGIEFIKVFKKNCLHFVKHIPELRLSSHSEKELFILQRESDFIGSQLEMQMSPEFFSPNCIRPSIPPHRFSLGLKQSMARKNVRGQLSFQDNCPLQSYKIGLLEAIYRSRVLIVNGDYIFEKSTGLPMYIIENCAERRTHCKIICVEREQILAIHNSEKLSEYLGEKVGNTVAFQIHLQSRISEGSNLIYTTSSFLLRVLMGQSIVDSFRHISHIIVNDVYRHEAFTDLLLSELRSALRCHAHLKVILLSNSQYNLKFLEYFGEGEILQLECNIPDSHKSNVFHIEHIQKILEKDRHPNIRSQVTCTNNTNMLRLINGNNLNVDRVLESYEQTGADQALETFLYMVRSENISIDYRHSITGKTAIIIAAKLGNVAHIKLLLDRFADPYIMDMQNLNALSNAMAGGNIICIELLTNTSNMKCANPEDLDYSLVMDLIRVLMTSSKWEPGNIVVIVADYEQLLRINYWMLRCKMIGDVPQEVAIYMLHKNIEKDQLDTVIEGTNDCINIIIATDIIESIIPKFLINYIIDLARTRRMLYNSDTGYKELAYDWIAAEALENRSRLTSRIGADVKCFRFIPAFMVDILPKNYAAELLNMPLDRVCLTVKLLSPHTMVSEYLQTTISRAPFIHIHNTVEFLKKIYVFDELEEVTWLGCRLIDVPIDCQLGKLLVFAILLQCLDPVLTIVSFLSTIDPLQLPTEIGNKQGVEHLCSKIKDERKRLAENVLSDHLIYLRLYQEWQNNLRDDNPEMVLIDEQDYVLNGILEKVCDIRTHLVGALRSSQLIHNQGQLSMHYINLKSNSWPMIKATLVAGLYPRLCIVDTYEGCIKCNSPKELAIHPISVLGAQAMEPLNTKARSYPSIWIVYGNDINRINCNSTRCCSLVSPLTVAMFAGPPKIDSSNICNLNVAGNYFRTGSNIHKKETTVAVFYVDDWIEIRMEHTTAQLLLKTRQYFYSAYMNFLQNCGSIDKWRRTNSFLAAVSRLFDTLERVFAFEDQACGFIKPLNIGLRPKAVPNKFINSFNAVISWNGDTSMQRESTSKRLDLKKKTHTCLDGKRDFVCLQKQFFAVYISQPDLIFRKYPQEWLRDAVAKVVEPCLRRDRLTFVILYNKNPDQFCMVALAVKIFGVFKLQEYFKNKIYINELLKICSRQNICVPTFNEKRNAFYVDAAVGKLILDLFAFRNNWLEYN</sequence>
<dbReference type="GeneID" id="105226919"/>
<evidence type="ECO:0000259" key="2">
    <source>
        <dbReference type="SMART" id="SM00847"/>
    </source>
</evidence>
<gene>
    <name evidence="4" type="primary">LOC105226919</name>
</gene>
<dbReference type="PROSITE" id="PS50088">
    <property type="entry name" value="ANK_REPEAT"/>
    <property type="match status" value="1"/>
</dbReference>
<dbReference type="InterPro" id="IPR011709">
    <property type="entry name" value="DEAD-box_helicase_OB_fold"/>
</dbReference>
<name>A0A6I9V753_BACDO</name>
<dbReference type="InParanoid" id="A0A6I9V753"/>
<feature type="repeat" description="ANK" evidence="1">
    <location>
        <begin position="415"/>
        <end position="447"/>
    </location>
</feature>
<dbReference type="InterPro" id="IPR007502">
    <property type="entry name" value="Helicase-assoc_dom"/>
</dbReference>
<dbReference type="Gene3D" id="3.40.50.300">
    <property type="entry name" value="P-loop containing nucleotide triphosphate hydrolases"/>
    <property type="match status" value="2"/>
</dbReference>
<dbReference type="InterPro" id="IPR027417">
    <property type="entry name" value="P-loop_NTPase"/>
</dbReference>
<accession>A0A6I9V753</accession>
<keyword evidence="3" id="KW-1185">Reference proteome</keyword>
<dbReference type="Gene3D" id="1.25.40.20">
    <property type="entry name" value="Ankyrin repeat-containing domain"/>
    <property type="match status" value="1"/>
</dbReference>
<dbReference type="OrthoDB" id="6103986at2759"/>
<dbReference type="SUPFAM" id="SSF48403">
    <property type="entry name" value="Ankyrin repeat"/>
    <property type="match status" value="1"/>
</dbReference>
<proteinExistence type="predicted"/>
<dbReference type="FunCoup" id="A0A6I9V753">
    <property type="interactions" value="4"/>
</dbReference>
<feature type="domain" description="Helicase-associated" evidence="2">
    <location>
        <begin position="686"/>
        <end position="786"/>
    </location>
</feature>
<evidence type="ECO:0000313" key="4">
    <source>
        <dbReference type="RefSeq" id="XP_011204346.4"/>
    </source>
</evidence>